<organism evidence="2 3">
    <name type="scientific">Adonisia turfae CCMR0081</name>
    <dbReference type="NCBI Taxonomy" id="2292702"/>
    <lineage>
        <taxon>Bacteria</taxon>
        <taxon>Bacillati</taxon>
        <taxon>Cyanobacteriota</taxon>
        <taxon>Adonisia</taxon>
        <taxon>Adonisia turfae</taxon>
    </lineage>
</organism>
<dbReference type="AlphaFoldDB" id="A0A6M0RY94"/>
<evidence type="ECO:0000313" key="2">
    <source>
        <dbReference type="EMBL" id="NEZ60873.1"/>
    </source>
</evidence>
<evidence type="ECO:0000313" key="3">
    <source>
        <dbReference type="Proteomes" id="UP000481033"/>
    </source>
</evidence>
<accession>A0A6M0RY94</accession>
<protein>
    <recommendedName>
        <fullName evidence="1">DUF8091 domain-containing protein</fullName>
    </recommendedName>
</protein>
<keyword evidence="3" id="KW-1185">Reference proteome</keyword>
<evidence type="ECO:0000259" key="1">
    <source>
        <dbReference type="Pfam" id="PF26351"/>
    </source>
</evidence>
<name>A0A6M0RY94_9CYAN</name>
<sequence>MSSIGLLNEKPLHASLKTWYAQPGDRFEVAVDGFVIDIVRDDLLLEIQTGNFSAVKSKLINLARSHRIRLIYPIAQEKWIVKLDEAKGSYGSRRKSPKRGRVEDLFREMVSLPQLVSSPNFSLEVLMIQEEEVRRFEGKRRWRKRGWRTEERRLLDVVGQRRFEGPADWLVFLPEGLESFTTKDLAEARDIRRELAQKIAYFLRKASLIKLIGKQGRANLYTISGT</sequence>
<dbReference type="Proteomes" id="UP000481033">
    <property type="component" value="Unassembled WGS sequence"/>
</dbReference>
<proteinExistence type="predicted"/>
<comment type="caution">
    <text evidence="2">The sequence shown here is derived from an EMBL/GenBank/DDBJ whole genome shotgun (WGS) entry which is preliminary data.</text>
</comment>
<dbReference type="Pfam" id="PF26351">
    <property type="entry name" value="DUF8091"/>
    <property type="match status" value="1"/>
</dbReference>
<gene>
    <name evidence="2" type="ORF">DXZ20_35615</name>
</gene>
<dbReference type="EMBL" id="QXHD01000004">
    <property type="protein sequence ID" value="NEZ60873.1"/>
    <property type="molecule type" value="Genomic_DNA"/>
</dbReference>
<reference evidence="2 3" key="1">
    <citation type="journal article" date="2020" name="Microb. Ecol.">
        <title>Ecogenomics of the Marine Benthic Filamentous Cyanobacterium Adonisia.</title>
        <authorList>
            <person name="Walter J.M."/>
            <person name="Coutinho F.H."/>
            <person name="Leomil L."/>
            <person name="Hargreaves P.I."/>
            <person name="Campeao M.E."/>
            <person name="Vieira V.V."/>
            <person name="Silva B.S."/>
            <person name="Fistarol G.O."/>
            <person name="Salomon P.S."/>
            <person name="Sawabe T."/>
            <person name="Mino S."/>
            <person name="Hosokawa M."/>
            <person name="Miyashita H."/>
            <person name="Maruyama F."/>
            <person name="van Verk M.C."/>
            <person name="Dutilh B.E."/>
            <person name="Thompson C.C."/>
            <person name="Thompson F.L."/>
        </authorList>
    </citation>
    <scope>NUCLEOTIDE SEQUENCE [LARGE SCALE GENOMIC DNA]</scope>
    <source>
        <strain evidence="2 3">CCMR0081</strain>
    </source>
</reference>
<dbReference type="InterPro" id="IPR058404">
    <property type="entry name" value="DUF8091"/>
</dbReference>
<feature type="domain" description="DUF8091" evidence="1">
    <location>
        <begin position="10"/>
        <end position="163"/>
    </location>
</feature>
<dbReference type="RefSeq" id="WP_163703182.1">
    <property type="nucleotide sequence ID" value="NZ_QXHD01000004.1"/>
</dbReference>